<feature type="transmembrane region" description="Helical" evidence="5">
    <location>
        <begin position="243"/>
        <end position="262"/>
    </location>
</feature>
<dbReference type="GO" id="GO:0016020">
    <property type="term" value="C:membrane"/>
    <property type="evidence" value="ECO:0007669"/>
    <property type="project" value="UniProtKB-SubCell"/>
</dbReference>
<dbReference type="EMBL" id="CZQC01000067">
    <property type="protein sequence ID" value="CUS42519.1"/>
    <property type="molecule type" value="Genomic_DNA"/>
</dbReference>
<evidence type="ECO:0000256" key="4">
    <source>
        <dbReference type="ARBA" id="ARBA00023136"/>
    </source>
</evidence>
<dbReference type="Gene3D" id="1.10.3730.20">
    <property type="match status" value="1"/>
</dbReference>
<feature type="transmembrane region" description="Helical" evidence="5">
    <location>
        <begin position="184"/>
        <end position="207"/>
    </location>
</feature>
<feature type="transmembrane region" description="Helical" evidence="5">
    <location>
        <begin position="67"/>
        <end position="87"/>
    </location>
</feature>
<dbReference type="Pfam" id="PF00892">
    <property type="entry name" value="EamA"/>
    <property type="match status" value="2"/>
</dbReference>
<gene>
    <name evidence="7" type="ORF">MGWOODY_Tha1842</name>
</gene>
<comment type="subcellular location">
    <subcellularLocation>
        <location evidence="1">Membrane</location>
        <topology evidence="1">Multi-pass membrane protein</topology>
    </subcellularLocation>
</comment>
<dbReference type="PANTHER" id="PTHR22911:SF6">
    <property type="entry name" value="SOLUTE CARRIER FAMILY 35 MEMBER G1"/>
    <property type="match status" value="1"/>
</dbReference>
<accession>A0A160THG1</accession>
<feature type="transmembrane region" description="Helical" evidence="5">
    <location>
        <begin position="93"/>
        <end position="114"/>
    </location>
</feature>
<keyword evidence="2 5" id="KW-0812">Transmembrane</keyword>
<dbReference type="SUPFAM" id="SSF103481">
    <property type="entry name" value="Multidrug resistance efflux transporter EmrE"/>
    <property type="match status" value="2"/>
</dbReference>
<reference evidence="7" key="1">
    <citation type="submission" date="2015-10" db="EMBL/GenBank/DDBJ databases">
        <authorList>
            <person name="Gilbert D.G."/>
        </authorList>
    </citation>
    <scope>NUCLEOTIDE SEQUENCE</scope>
</reference>
<feature type="transmembrane region" description="Helical" evidence="5">
    <location>
        <begin position="121"/>
        <end position="139"/>
    </location>
</feature>
<organism evidence="7">
    <name type="scientific">hydrothermal vent metagenome</name>
    <dbReference type="NCBI Taxonomy" id="652676"/>
    <lineage>
        <taxon>unclassified sequences</taxon>
        <taxon>metagenomes</taxon>
        <taxon>ecological metagenomes</taxon>
    </lineage>
</organism>
<feature type="transmembrane region" description="Helical" evidence="5">
    <location>
        <begin position="38"/>
        <end position="55"/>
    </location>
</feature>
<evidence type="ECO:0000256" key="2">
    <source>
        <dbReference type="ARBA" id="ARBA00022692"/>
    </source>
</evidence>
<feature type="domain" description="EamA" evidence="6">
    <location>
        <begin position="9"/>
        <end position="138"/>
    </location>
</feature>
<name>A0A160THG1_9ZZZZ</name>
<evidence type="ECO:0000256" key="3">
    <source>
        <dbReference type="ARBA" id="ARBA00022989"/>
    </source>
</evidence>
<evidence type="ECO:0000259" key="6">
    <source>
        <dbReference type="Pfam" id="PF00892"/>
    </source>
</evidence>
<proteinExistence type="predicted"/>
<dbReference type="InterPro" id="IPR037185">
    <property type="entry name" value="EmrE-like"/>
</dbReference>
<protein>
    <submittedName>
        <fullName evidence="7">Permease of the drug/metabolite transporter (DMT) superfamily</fullName>
    </submittedName>
</protein>
<feature type="transmembrane region" description="Helical" evidence="5">
    <location>
        <begin position="268"/>
        <end position="287"/>
    </location>
</feature>
<evidence type="ECO:0000256" key="1">
    <source>
        <dbReference type="ARBA" id="ARBA00004141"/>
    </source>
</evidence>
<evidence type="ECO:0000256" key="5">
    <source>
        <dbReference type="SAM" id="Phobius"/>
    </source>
</evidence>
<keyword evidence="4 5" id="KW-0472">Membrane</keyword>
<dbReference type="InterPro" id="IPR000620">
    <property type="entry name" value="EamA_dom"/>
</dbReference>
<sequence>MFDRPRSSVQYMLLSALGFALMAACVKGAANSGIPVLEIVAARAIVSILLSYLDIKRKRLSVWGNNKPLLVARGSIGALALICVFYAVSTLPLAQATVLQYTYPAFTALIALWFLRESVQFSTMICIGMSIAGVIVMMQPNFHEGVLASTSMLSITAALVGALGSAVAYVMVRHLSQTEDSSVIIFYFPLVAFPIASAALLSADIFVSPNIEQLGLLLLVGIFTQVGQIGLTKAMAMAKAGKVAAYAYVQVIFSVILGWLFFTEIPSFWAAVGGLIIMSGALINTFYKR</sequence>
<feature type="transmembrane region" description="Helical" evidence="5">
    <location>
        <begin position="151"/>
        <end position="172"/>
    </location>
</feature>
<dbReference type="PROSITE" id="PS51257">
    <property type="entry name" value="PROKAR_LIPOPROTEIN"/>
    <property type="match status" value="1"/>
</dbReference>
<dbReference type="AlphaFoldDB" id="A0A160THG1"/>
<keyword evidence="3 5" id="KW-1133">Transmembrane helix</keyword>
<feature type="transmembrane region" description="Helical" evidence="5">
    <location>
        <begin position="213"/>
        <end position="231"/>
    </location>
</feature>
<evidence type="ECO:0000313" key="7">
    <source>
        <dbReference type="EMBL" id="CUS42519.1"/>
    </source>
</evidence>
<dbReference type="PANTHER" id="PTHR22911">
    <property type="entry name" value="ACYL-MALONYL CONDENSING ENZYME-RELATED"/>
    <property type="match status" value="1"/>
</dbReference>
<feature type="domain" description="EamA" evidence="6">
    <location>
        <begin position="154"/>
        <end position="285"/>
    </location>
</feature>